<dbReference type="GO" id="GO:0005829">
    <property type="term" value="C:cytosol"/>
    <property type="evidence" value="ECO:0007669"/>
    <property type="project" value="TreeGrafter"/>
</dbReference>
<sequence>MTVHAPPSTEQLVHVLRHMCRLPSTTGHGEELRAAAEQIALFIRMLGMQVRIVATSAAPVIIAHRSGRRPQTLLLYHHYDTPPTGPWRYWSHEPFAIAERDGQIFGRGVAGGKGALAAHLAALQAIVQREGSLPCGVTLVIEGAATIGSPGLAEALPAHADLVRCDAVLASSGDRDVHGTPICASGSKGWLRLRLVARGPAYPLPAGFATSVANPLWRLIWALASFKGDDEDVRIEGFYDAVEGPSRADNAAIRQLQLAAAARREAWQIGQFLFGIDGAALSRTEVTLPTCNVSSLTVEPHSDAPAIPALASALLDLQLVPGQQPDAIYELVRRHLDDKGFADLALERLPGGYSPWATATDHPIVSRVAAIGATVFERPLAIVPAGPYVAPLSLLTGGQPIPTASIGLTPATSALFAPDEHIALADLSRHSQLLIETLDRLWT</sequence>
<dbReference type="Pfam" id="PF01546">
    <property type="entry name" value="Peptidase_M20"/>
    <property type="match status" value="1"/>
</dbReference>
<dbReference type="AlphaFoldDB" id="A0A178M7T8"/>
<accession>A0A178M7T8</accession>
<keyword evidence="3" id="KW-0378">Hydrolase</keyword>
<protein>
    <submittedName>
        <fullName evidence="4">Peptidase M20</fullName>
    </submittedName>
</protein>
<dbReference type="RefSeq" id="WP_066789016.1">
    <property type="nucleotide sequence ID" value="NZ_LWQS01000064.1"/>
</dbReference>
<dbReference type="InterPro" id="IPR051458">
    <property type="entry name" value="Cyt/Met_Dipeptidase"/>
</dbReference>
<keyword evidence="2" id="KW-0479">Metal-binding</keyword>
<comment type="caution">
    <text evidence="4">The sequence shown here is derived from an EMBL/GenBank/DDBJ whole genome shotgun (WGS) entry which is preliminary data.</text>
</comment>
<dbReference type="GO" id="GO:0006508">
    <property type="term" value="P:proteolysis"/>
    <property type="evidence" value="ECO:0007669"/>
    <property type="project" value="UniProtKB-KW"/>
</dbReference>
<name>A0A178M7T8_9CHLR</name>
<keyword evidence="1" id="KW-0645">Protease</keyword>
<dbReference type="STRING" id="1707952.A6A03_16365"/>
<dbReference type="SUPFAM" id="SSF53187">
    <property type="entry name" value="Zn-dependent exopeptidases"/>
    <property type="match status" value="1"/>
</dbReference>
<evidence type="ECO:0000256" key="2">
    <source>
        <dbReference type="ARBA" id="ARBA00022723"/>
    </source>
</evidence>
<evidence type="ECO:0000256" key="3">
    <source>
        <dbReference type="ARBA" id="ARBA00022801"/>
    </source>
</evidence>
<dbReference type="GO" id="GO:0046872">
    <property type="term" value="F:metal ion binding"/>
    <property type="evidence" value="ECO:0007669"/>
    <property type="project" value="UniProtKB-KW"/>
</dbReference>
<dbReference type="GO" id="GO:0009014">
    <property type="term" value="F:succinyl-diaminopimelate desuccinylase activity"/>
    <property type="evidence" value="ECO:0007669"/>
    <property type="project" value="TreeGrafter"/>
</dbReference>
<dbReference type="Gene3D" id="3.30.70.360">
    <property type="match status" value="1"/>
</dbReference>
<dbReference type="Gene3D" id="3.40.630.10">
    <property type="entry name" value="Zn peptidases"/>
    <property type="match status" value="1"/>
</dbReference>
<dbReference type="OrthoDB" id="9761532at2"/>
<reference evidence="4 5" key="1">
    <citation type="submission" date="2016-04" db="EMBL/GenBank/DDBJ databases">
        <title>Chloroflexus islandicus sp. nov., a thermophilic filamentous anoxygenic phototrophic bacterium from geyser Strokkur (Iceland).</title>
        <authorList>
            <person name="Gaisin V.A."/>
            <person name="Kalashnikov A.M."/>
            <person name="Sukhacheva M.V."/>
            <person name="Grouzdev D.S."/>
            <person name="Ivanov T.M."/>
            <person name="Kuznetsov B."/>
            <person name="Gorlenko V.M."/>
        </authorList>
    </citation>
    <scope>NUCLEOTIDE SEQUENCE [LARGE SCALE GENOMIC DNA]</scope>
    <source>
        <strain evidence="5">isl-2</strain>
    </source>
</reference>
<dbReference type="PANTHER" id="PTHR43270:SF8">
    <property type="entry name" value="DI- AND TRIPEPTIDASE DUG2-RELATED"/>
    <property type="match status" value="1"/>
</dbReference>
<evidence type="ECO:0000256" key="1">
    <source>
        <dbReference type="ARBA" id="ARBA00022670"/>
    </source>
</evidence>
<dbReference type="EMBL" id="LWQS01000064">
    <property type="protein sequence ID" value="OAN44593.1"/>
    <property type="molecule type" value="Genomic_DNA"/>
</dbReference>
<dbReference type="PANTHER" id="PTHR43270">
    <property type="entry name" value="BETA-ALA-HIS DIPEPTIDASE"/>
    <property type="match status" value="1"/>
</dbReference>
<proteinExistence type="predicted"/>
<evidence type="ECO:0000313" key="4">
    <source>
        <dbReference type="EMBL" id="OAN44593.1"/>
    </source>
</evidence>
<organism evidence="4 5">
    <name type="scientific">Chloroflexus islandicus</name>
    <dbReference type="NCBI Taxonomy" id="1707952"/>
    <lineage>
        <taxon>Bacteria</taxon>
        <taxon>Bacillati</taxon>
        <taxon>Chloroflexota</taxon>
        <taxon>Chloroflexia</taxon>
        <taxon>Chloroflexales</taxon>
        <taxon>Chloroflexineae</taxon>
        <taxon>Chloroflexaceae</taxon>
        <taxon>Chloroflexus</taxon>
    </lineage>
</organism>
<dbReference type="Proteomes" id="UP000078287">
    <property type="component" value="Unassembled WGS sequence"/>
</dbReference>
<dbReference type="GO" id="GO:0008233">
    <property type="term" value="F:peptidase activity"/>
    <property type="evidence" value="ECO:0007669"/>
    <property type="project" value="UniProtKB-KW"/>
</dbReference>
<dbReference type="InterPro" id="IPR002933">
    <property type="entry name" value="Peptidase_M20"/>
</dbReference>
<keyword evidence="5" id="KW-1185">Reference proteome</keyword>
<dbReference type="GO" id="GO:0009089">
    <property type="term" value="P:lysine biosynthetic process via diaminopimelate"/>
    <property type="evidence" value="ECO:0007669"/>
    <property type="project" value="TreeGrafter"/>
</dbReference>
<evidence type="ECO:0000313" key="5">
    <source>
        <dbReference type="Proteomes" id="UP000078287"/>
    </source>
</evidence>
<gene>
    <name evidence="4" type="ORF">A6A03_16365</name>
</gene>